<comment type="caution">
    <text evidence="1">The sequence shown here is derived from an EMBL/GenBank/DDBJ whole genome shotgun (WGS) entry which is preliminary data.</text>
</comment>
<accession>A0AA94JDE1</accession>
<organism evidence="1 2">
    <name type="scientific">Idiomarina aquatica</name>
    <dbReference type="NCBI Taxonomy" id="1327752"/>
    <lineage>
        <taxon>Bacteria</taxon>
        <taxon>Pseudomonadati</taxon>
        <taxon>Pseudomonadota</taxon>
        <taxon>Gammaproteobacteria</taxon>
        <taxon>Alteromonadales</taxon>
        <taxon>Idiomarinaceae</taxon>
        <taxon>Idiomarina</taxon>
    </lineage>
</organism>
<dbReference type="Proteomes" id="UP000286680">
    <property type="component" value="Unassembled WGS sequence"/>
</dbReference>
<evidence type="ECO:0000313" key="2">
    <source>
        <dbReference type="Proteomes" id="UP000286680"/>
    </source>
</evidence>
<evidence type="ECO:0000313" key="1">
    <source>
        <dbReference type="EMBL" id="RUO44493.1"/>
    </source>
</evidence>
<gene>
    <name evidence="1" type="ORF">CWE23_00125</name>
</gene>
<reference evidence="2" key="1">
    <citation type="journal article" date="2018" name="Front. Microbiol.">
        <title>Genome-Based Analysis Reveals the Taxonomy and Diversity of the Family Idiomarinaceae.</title>
        <authorList>
            <person name="Liu Y."/>
            <person name="Lai Q."/>
            <person name="Shao Z."/>
        </authorList>
    </citation>
    <scope>NUCLEOTIDE SEQUENCE [LARGE SCALE GENOMIC DNA]</scope>
    <source>
        <strain evidence="2">SN-14</strain>
    </source>
</reference>
<sequence>MQGRLSTLLDFRESYEYRKSYFFFQKEYRFWSPRLRSSSGYNERQESKGFVIMKGNVMDGLEKHLKQWEQISNRLQEQLKPVMEAQRALEKTLPPTIDAERMLKAHLEPFLAQQRKLQNAFEGIKIPNYQVPDLSPFTKQIQQYQKSLKGIITPAFDELQGSFRDLPPKIQEALLLLAQYGWYLDFNMPLPSLWEIKNALSSGEIDEVEEVLVEYFESQLDEIENSFNAQFPHRSHIIASAFKAHRNGDYFLSIPVLLAQTDGICKEVVDQYLFMNKDKKPRTAIYVEQVAADTYKAALLSPLAASTPIGASEHERGEGFNLLNRHMVLHGESLDYGSQVNSLKTISLVNYVSQALETDADSPNKVQP</sequence>
<keyword evidence="2" id="KW-1185">Reference proteome</keyword>
<proteinExistence type="predicted"/>
<dbReference type="RefSeq" id="WP_126819056.1">
    <property type="nucleotide sequence ID" value="NZ_PIPS01000001.1"/>
</dbReference>
<name>A0AA94JDE1_9GAMM</name>
<protein>
    <submittedName>
        <fullName evidence="1">Uncharacterized protein</fullName>
    </submittedName>
</protein>
<dbReference type="AlphaFoldDB" id="A0AA94JDE1"/>
<dbReference type="EMBL" id="PIPS01000001">
    <property type="protein sequence ID" value="RUO44493.1"/>
    <property type="molecule type" value="Genomic_DNA"/>
</dbReference>